<gene>
    <name evidence="1" type="ORF">AWB77_03029</name>
</gene>
<comment type="caution">
    <text evidence="1">The sequence shown here is derived from an EMBL/GenBank/DDBJ whole genome shotgun (WGS) entry which is preliminary data.</text>
</comment>
<dbReference type="AlphaFoldDB" id="A0A158BN72"/>
<evidence type="ECO:0000313" key="2">
    <source>
        <dbReference type="Proteomes" id="UP000054903"/>
    </source>
</evidence>
<accession>A0A158BN72</accession>
<dbReference type="OrthoDB" id="8581113at2"/>
<reference evidence="1" key="1">
    <citation type="submission" date="2016-01" db="EMBL/GenBank/DDBJ databases">
        <authorList>
            <person name="Peeters C."/>
        </authorList>
    </citation>
    <scope>NUCLEOTIDE SEQUENCE</scope>
    <source>
        <strain evidence="1">LMG 29320</strain>
    </source>
</reference>
<evidence type="ECO:0000313" key="1">
    <source>
        <dbReference type="EMBL" id="SAK71493.1"/>
    </source>
</evidence>
<keyword evidence="2" id="KW-1185">Reference proteome</keyword>
<sequence>MTTLADVHALTHAGSLLSPQGEIVAPYDLEAADADASGYAALPAAILNANRAPFEIDYARADRVHLVNAFGVTLGDSVIGLSALFALKRLYPHLRITIYRPMRAPRYVQRLYELAAPWAGDPVPLPVPLASVPADEPAIDIGNQLFWPRFASMPMIDFFLWAMGVAPDRIAVGDRRNGWLADVPLKATANVPYTLFCPDASTPVRSIPASMRACIVARLADETGLPVMGFGAVDHPRYRNIAPLCLDTDDFLAWIGHARYLVTADTAALHVAAGFDIPTTAFFTTIPASLRARDYPNCVAVEFALPHLRGIHASARPADLAALERAYRGYDWRAMPFASGMAWAPDGLSFPGSPETTAALHITARPSR</sequence>
<organism evidence="1 2">
    <name type="scientific">Caballeronia fortuita</name>
    <dbReference type="NCBI Taxonomy" id="1777138"/>
    <lineage>
        <taxon>Bacteria</taxon>
        <taxon>Pseudomonadati</taxon>
        <taxon>Pseudomonadota</taxon>
        <taxon>Betaproteobacteria</taxon>
        <taxon>Burkholderiales</taxon>
        <taxon>Burkholderiaceae</taxon>
        <taxon>Caballeronia</taxon>
    </lineage>
</organism>
<dbReference type="STRING" id="1777138.AWB77_03029"/>
<proteinExistence type="predicted"/>
<protein>
    <recommendedName>
        <fullName evidence="3">ADP-heptose--LPS heptosyltransferase</fullName>
    </recommendedName>
</protein>
<dbReference type="EMBL" id="FCNX02000007">
    <property type="protein sequence ID" value="SAK71493.1"/>
    <property type="molecule type" value="Genomic_DNA"/>
</dbReference>
<dbReference type="SUPFAM" id="SSF53756">
    <property type="entry name" value="UDP-Glycosyltransferase/glycogen phosphorylase"/>
    <property type="match status" value="1"/>
</dbReference>
<dbReference type="RefSeq" id="WP_061135236.1">
    <property type="nucleotide sequence ID" value="NZ_FCNX02000007.1"/>
</dbReference>
<name>A0A158BN72_9BURK</name>
<dbReference type="Proteomes" id="UP000054903">
    <property type="component" value="Unassembled WGS sequence"/>
</dbReference>
<evidence type="ECO:0008006" key="3">
    <source>
        <dbReference type="Google" id="ProtNLM"/>
    </source>
</evidence>
<dbReference type="Gene3D" id="3.40.50.2000">
    <property type="entry name" value="Glycogen Phosphorylase B"/>
    <property type="match status" value="1"/>
</dbReference>